<dbReference type="RefSeq" id="WP_139448164.1">
    <property type="nucleotide sequence ID" value="NZ_SMDR01000002.1"/>
</dbReference>
<feature type="domain" description="TonB-dependent transporter Oar-like beta-barrel" evidence="8">
    <location>
        <begin position="250"/>
        <end position="322"/>
    </location>
</feature>
<dbReference type="PANTHER" id="PTHR30069">
    <property type="entry name" value="TONB-DEPENDENT OUTER MEMBRANE RECEPTOR"/>
    <property type="match status" value="1"/>
</dbReference>
<evidence type="ECO:0000256" key="4">
    <source>
        <dbReference type="ARBA" id="ARBA00022692"/>
    </source>
</evidence>
<organism evidence="9 10">
    <name type="scientific">Arenimonas terrae</name>
    <dbReference type="NCBI Taxonomy" id="2546226"/>
    <lineage>
        <taxon>Bacteria</taxon>
        <taxon>Pseudomonadati</taxon>
        <taxon>Pseudomonadota</taxon>
        <taxon>Gammaproteobacteria</taxon>
        <taxon>Lysobacterales</taxon>
        <taxon>Lysobacteraceae</taxon>
        <taxon>Arenimonas</taxon>
    </lineage>
</organism>
<dbReference type="GO" id="GO:0044718">
    <property type="term" value="P:siderophore transmembrane transport"/>
    <property type="evidence" value="ECO:0007669"/>
    <property type="project" value="TreeGrafter"/>
</dbReference>
<keyword evidence="10" id="KW-1185">Reference proteome</keyword>
<evidence type="ECO:0000256" key="5">
    <source>
        <dbReference type="ARBA" id="ARBA00023136"/>
    </source>
</evidence>
<keyword evidence="6" id="KW-0998">Cell outer membrane</keyword>
<feature type="domain" description="TonB-dependent transporter Oar-like beta-barrel" evidence="8">
    <location>
        <begin position="360"/>
        <end position="1012"/>
    </location>
</feature>
<evidence type="ECO:0000259" key="8">
    <source>
        <dbReference type="Pfam" id="PF25183"/>
    </source>
</evidence>
<dbReference type="InterPro" id="IPR039426">
    <property type="entry name" value="TonB-dep_rcpt-like"/>
</dbReference>
<dbReference type="GO" id="GO:0015344">
    <property type="term" value="F:siderophore uptake transmembrane transporter activity"/>
    <property type="evidence" value="ECO:0007669"/>
    <property type="project" value="TreeGrafter"/>
</dbReference>
<protein>
    <submittedName>
        <fullName evidence="9">TonB-dependent receptor</fullName>
    </submittedName>
</protein>
<dbReference type="SUPFAM" id="SSF49452">
    <property type="entry name" value="Starch-binding domain-like"/>
    <property type="match status" value="1"/>
</dbReference>
<dbReference type="Gene3D" id="2.60.40.1120">
    <property type="entry name" value="Carboxypeptidase-like, regulatory domain"/>
    <property type="match status" value="1"/>
</dbReference>
<keyword evidence="7" id="KW-0732">Signal</keyword>
<comment type="subcellular location">
    <subcellularLocation>
        <location evidence="1">Cell outer membrane</location>
        <topology evidence="1">Multi-pass membrane protein</topology>
    </subcellularLocation>
</comment>
<dbReference type="EMBL" id="SMDR01000002">
    <property type="protein sequence ID" value="TNJ33596.1"/>
    <property type="molecule type" value="Genomic_DNA"/>
</dbReference>
<proteinExistence type="predicted"/>
<name>A0A5C4RQU8_9GAMM</name>
<comment type="caution">
    <text evidence="9">The sequence shown here is derived from an EMBL/GenBank/DDBJ whole genome shotgun (WGS) entry which is preliminary data.</text>
</comment>
<dbReference type="Proteomes" id="UP000305760">
    <property type="component" value="Unassembled WGS sequence"/>
</dbReference>
<dbReference type="SUPFAM" id="SSF56935">
    <property type="entry name" value="Porins"/>
    <property type="match status" value="1"/>
</dbReference>
<dbReference type="Pfam" id="PF25183">
    <property type="entry name" value="OMP_b-brl_4"/>
    <property type="match status" value="2"/>
</dbReference>
<gene>
    <name evidence="9" type="ORF">E1B00_09615</name>
</gene>
<dbReference type="Gene3D" id="2.40.170.20">
    <property type="entry name" value="TonB-dependent receptor, beta-barrel domain"/>
    <property type="match status" value="1"/>
</dbReference>
<evidence type="ECO:0000256" key="6">
    <source>
        <dbReference type="ARBA" id="ARBA00023237"/>
    </source>
</evidence>
<dbReference type="InterPro" id="IPR036942">
    <property type="entry name" value="Beta-barrel_TonB_sf"/>
</dbReference>
<dbReference type="GO" id="GO:0030246">
    <property type="term" value="F:carbohydrate binding"/>
    <property type="evidence" value="ECO:0007669"/>
    <property type="project" value="InterPro"/>
</dbReference>
<dbReference type="GO" id="GO:0009279">
    <property type="term" value="C:cell outer membrane"/>
    <property type="evidence" value="ECO:0007669"/>
    <property type="project" value="UniProtKB-SubCell"/>
</dbReference>
<feature type="chain" id="PRO_5022744030" evidence="7">
    <location>
        <begin position="28"/>
        <end position="1090"/>
    </location>
</feature>
<evidence type="ECO:0000313" key="10">
    <source>
        <dbReference type="Proteomes" id="UP000305760"/>
    </source>
</evidence>
<keyword evidence="3" id="KW-1134">Transmembrane beta strand</keyword>
<dbReference type="AlphaFoldDB" id="A0A5C4RQU8"/>
<evidence type="ECO:0000256" key="7">
    <source>
        <dbReference type="SAM" id="SignalP"/>
    </source>
</evidence>
<keyword evidence="4" id="KW-0812">Transmembrane</keyword>
<keyword evidence="9" id="KW-0675">Receptor</keyword>
<dbReference type="InterPro" id="IPR013784">
    <property type="entry name" value="Carb-bd-like_fold"/>
</dbReference>
<dbReference type="Pfam" id="PF13620">
    <property type="entry name" value="CarboxypepD_reg"/>
    <property type="match status" value="1"/>
</dbReference>
<keyword evidence="5" id="KW-0472">Membrane</keyword>
<evidence type="ECO:0000256" key="2">
    <source>
        <dbReference type="ARBA" id="ARBA00022448"/>
    </source>
</evidence>
<evidence type="ECO:0000256" key="3">
    <source>
        <dbReference type="ARBA" id="ARBA00022452"/>
    </source>
</evidence>
<dbReference type="OrthoDB" id="9768147at2"/>
<evidence type="ECO:0000313" key="9">
    <source>
        <dbReference type="EMBL" id="TNJ33596.1"/>
    </source>
</evidence>
<dbReference type="InterPro" id="IPR057601">
    <property type="entry name" value="Oar-like_b-barrel"/>
</dbReference>
<sequence>MTNRNRVRLSQLSLGLAIALAAAPAFAQNTTAVVGGRIVSADSQPVAGAQVTILHTPSGTVSTATTSADGRYSARGLRVGGPYTITIVKDGVTEVREGVYLQLAETTSVDATLGQAPATTTLETVEVTGTSTLSEVFSADKMGTGTNVSRDMIDSLPSANRNIQDYIRTDPRISQVSKADGAISAGGQNTRYNLIKIDGVGTSDPFGLESNNLPTERQPVSIDAIEAINIDVANYDTTISGGTGAVVNAVTKSGTNEFHGSAYYTLRDGDWVREDLRGVTFGGFESEDTYGATFGGPILKDRLFFFVNYENYVRSAPATGFGGTPYGNGNIDDTDIADVRAAATGFGFDAGSLDGLNADTEIEEYAVKLDWNISDNHRAALRYSFLEQGVLRFPQVDNNSISLSTFWYNYAKEFESTVAEVFSDWTENFSTEFKVSKRDYSAIRETNSNLPQIEIRGFGGNSSIFLGTEQNSHVNIIDTKQTSLFGAGNLFVGDHTFKFGFDWEKNDIINFYGRDLNGVYVFNTLADFQAGNPASYTVRAPRAGGSYADIPAAYEQKNTGLFVQDSWAVNYNLNLMFGLRYDKPDFDDQRLYNAYISNIYGYDNSNTVDVDILAPRAGFNYTFDSERPTQVRGGVGLFQGGSPNVWLAGAYQNTGLNYVQYEEFNGGTFDPTLPPYIPSTGTNPACNPVPTLASCPRQNVDIIAPDFALPSVWKANIAFDHELPWYGIVLSAELLKTNVKDGIFIQRLDPYNAAGQGVTAIGPDGRELFWNAAGLNPTNAGNFGMTNGQNGAFNRAFRPFGVGDVFLISNTDKGQSSQFTISLDKPMGDAWSWNLAYTYTEATDVSPMTSSTNSSNWGGTLIGSINDDVAYNSRYAIKDRITGSVSWKHNFFGDNETRISMFYEGRSGRPFSYIFRNDANGDNGGFNDLFYVPNGPGDVVFATPAQEAAFFAWLDANPELKAYQGKIAPANAFRTDFVNSFDVRISQELPGFMEGHKSILALDIMNIGNMINEDWGVIEDYGFNATQQLANYGGICTDVVTARCPAGSAGKYFYTWTGPAAGLGVQENNNDKGNTAVSRWSVMLSFKYQF</sequence>
<keyword evidence="2" id="KW-0813">Transport</keyword>
<dbReference type="PANTHER" id="PTHR30069:SF46">
    <property type="entry name" value="OAR PROTEIN"/>
    <property type="match status" value="1"/>
</dbReference>
<reference evidence="9 10" key="1">
    <citation type="submission" date="2019-03" db="EMBL/GenBank/DDBJ databases">
        <title>Arenimonas daejeonensis sp. nov., isolated from compost.</title>
        <authorList>
            <person name="Jeon C.O."/>
        </authorList>
    </citation>
    <scope>NUCLEOTIDE SEQUENCE [LARGE SCALE GENOMIC DNA]</scope>
    <source>
        <strain evidence="9 10">R29</strain>
    </source>
</reference>
<accession>A0A5C4RQU8</accession>
<evidence type="ECO:0000256" key="1">
    <source>
        <dbReference type="ARBA" id="ARBA00004571"/>
    </source>
</evidence>
<feature type="signal peptide" evidence="7">
    <location>
        <begin position="1"/>
        <end position="27"/>
    </location>
</feature>